<dbReference type="InParanoid" id="A0A2R2MQ41"/>
<dbReference type="RefSeq" id="XP_023932351.1">
    <property type="nucleotide sequence ID" value="XM_024076583.1"/>
</dbReference>
<reference evidence="2" key="1">
    <citation type="submission" date="2025-08" db="UniProtKB">
        <authorList>
            <consortium name="RefSeq"/>
        </authorList>
    </citation>
    <scope>IDENTIFICATION</scope>
    <source>
        <tissue evidence="2">Gonads</tissue>
    </source>
</reference>
<keyword evidence="1" id="KW-1185">Reference proteome</keyword>
<organism evidence="1 2">
    <name type="scientific">Lingula anatina</name>
    <name type="common">Brachiopod</name>
    <name type="synonym">Lingula unguis</name>
    <dbReference type="NCBI Taxonomy" id="7574"/>
    <lineage>
        <taxon>Eukaryota</taxon>
        <taxon>Metazoa</taxon>
        <taxon>Spiralia</taxon>
        <taxon>Lophotrochozoa</taxon>
        <taxon>Brachiopoda</taxon>
        <taxon>Linguliformea</taxon>
        <taxon>Lingulata</taxon>
        <taxon>Lingulida</taxon>
        <taxon>Linguloidea</taxon>
        <taxon>Lingulidae</taxon>
        <taxon>Lingula</taxon>
    </lineage>
</organism>
<dbReference type="KEGG" id="lak:106176937"/>
<proteinExistence type="predicted"/>
<dbReference type="GeneID" id="106176937"/>
<evidence type="ECO:0000313" key="1">
    <source>
        <dbReference type="Proteomes" id="UP000085678"/>
    </source>
</evidence>
<evidence type="ECO:0000313" key="2">
    <source>
        <dbReference type="RefSeq" id="XP_023932351.1"/>
    </source>
</evidence>
<dbReference type="Proteomes" id="UP000085678">
    <property type="component" value="Unplaced"/>
</dbReference>
<dbReference type="OrthoDB" id="10063988at2759"/>
<dbReference type="AlphaFoldDB" id="A0A2R2MQ41"/>
<accession>A0A2R2MQ41</accession>
<protein>
    <submittedName>
        <fullName evidence="2">Uncharacterized protein LOC106176937</fullName>
    </submittedName>
</protein>
<sequence>MEGPVTGWHFKSATISCRPHHENATQVLCSWRTGWRLTIGPCKYPCTEDDIGNLTAPYKGKWQRVSGNGSVTNITDLGYYVTGIDKIYNWQQGYNVFVNTLPDPGVFQFRYQDCCRLAVDVHTGRNVRPKYAIITEYNGGYRSDTGKPNASPITSSLPIVQMELSCGYRFDIPYSDPDGDNQFIIIIIIIIIIIRMELSCGYHFDIPYTDPDGDTVRCRWAVGDECANICGPLPNSTLFPNCTLVIPASAHDAYQVGRYKFYAVAIMLEDFPKTDITQGGVAKNGTTPLSKVPLQYVAQRKDGCICKDRPKFRNSSVTDVIPVGKNYEKQIIATSEGGIRSINVTQLVGSIVNHIVSTDNNSYTVTVMWTPTSQQLGYTLLCYQAYDINK</sequence>
<gene>
    <name evidence="2" type="primary">LOC106176937</name>
</gene>
<dbReference type="STRING" id="7574.A0A2R2MQ41"/>
<name>A0A2R2MQ41_LINAN</name>